<dbReference type="EMBL" id="JAAGAX010000017">
    <property type="protein sequence ID" value="KAF2286669.1"/>
    <property type="molecule type" value="Genomic_DNA"/>
</dbReference>
<sequence length="320" mass="35680">MVYNCDGCGKGGNIWSFYCEECDFDLHPKCALKEGEETKDDEKDESKPGEGWACDGEMPISELVGKTVGLYFSLSSCKSCDDFTPKLAEFYEKLKAQGENFEDKCCEKLVQSFELSTVPTWVVIRPDGKTLPSNVAKAIEEHGIQAHPFTAEKFAELAEIEKATEAAQTLESVLVSGDRNFVIAKDGAKILVSDLVGKNILLYFSAYWCPPCRAFLPTLIKACQEIKAKDDAFEVIFISLTETKPLLMNTLQRCHGWQFPFGDERNASLSRKFKVQGISMLVAFGPTGQTITKEARMLVMLHGANAYTFIDEHLKEMEAK</sequence>
<keyword evidence="4" id="KW-0520">NAD</keyword>
<dbReference type="InterPro" id="IPR036249">
    <property type="entry name" value="Thioredoxin-like_sf"/>
</dbReference>
<organism evidence="9 10">
    <name type="scientific">Hevea brasiliensis</name>
    <name type="common">Para rubber tree</name>
    <name type="synonym">Siphonia brasiliensis</name>
    <dbReference type="NCBI Taxonomy" id="3981"/>
    <lineage>
        <taxon>Eukaryota</taxon>
        <taxon>Viridiplantae</taxon>
        <taxon>Streptophyta</taxon>
        <taxon>Embryophyta</taxon>
        <taxon>Tracheophyta</taxon>
        <taxon>Spermatophyta</taxon>
        <taxon>Magnoliopsida</taxon>
        <taxon>eudicotyledons</taxon>
        <taxon>Gunneridae</taxon>
        <taxon>Pentapetalae</taxon>
        <taxon>rosids</taxon>
        <taxon>fabids</taxon>
        <taxon>Malpighiales</taxon>
        <taxon>Euphorbiaceae</taxon>
        <taxon>Crotonoideae</taxon>
        <taxon>Micrandreae</taxon>
        <taxon>Hevea</taxon>
    </lineage>
</organism>
<comment type="caution">
    <text evidence="9">The sequence shown here is derived from an EMBL/GenBank/DDBJ whole genome shotgun (WGS) entry which is preliminary data.</text>
</comment>
<dbReference type="InterPro" id="IPR012336">
    <property type="entry name" value="Thioredoxin-like_fold"/>
</dbReference>
<proteinExistence type="inferred from homology"/>
<dbReference type="PROSITE" id="PS51352">
    <property type="entry name" value="THIOREDOXIN_2"/>
    <property type="match status" value="1"/>
</dbReference>
<comment type="similarity">
    <text evidence="5">Belongs to the nucleoredoxin family.</text>
</comment>
<dbReference type="SUPFAM" id="SSF52833">
    <property type="entry name" value="Thioredoxin-like"/>
    <property type="match status" value="2"/>
</dbReference>
<dbReference type="Gene3D" id="3.40.30.10">
    <property type="entry name" value="Glutaredoxin"/>
    <property type="match status" value="2"/>
</dbReference>
<dbReference type="InterPro" id="IPR052259">
    <property type="entry name" value="Nucleoredoxin-like"/>
</dbReference>
<name>A0A6A6KGK9_HEVBR</name>
<protein>
    <recommendedName>
        <fullName evidence="1">protein-disulfide reductase</fullName>
        <ecNumber evidence="1">1.8.1.8</ecNumber>
    </recommendedName>
</protein>
<evidence type="ECO:0000259" key="8">
    <source>
        <dbReference type="PROSITE" id="PS51352"/>
    </source>
</evidence>
<dbReference type="PANTHER" id="PTHR13871:SF104">
    <property type="entry name" value="NUCLEOREDOXIN 1 ISOFORM X1-RELATED"/>
    <property type="match status" value="1"/>
</dbReference>
<comment type="catalytic activity">
    <reaction evidence="6">
        <text>[protein]-dithiol + NAD(+) = [protein]-disulfide + NADH + H(+)</text>
        <dbReference type="Rhea" id="RHEA:18749"/>
        <dbReference type="Rhea" id="RHEA-COMP:10593"/>
        <dbReference type="Rhea" id="RHEA-COMP:10594"/>
        <dbReference type="ChEBI" id="CHEBI:15378"/>
        <dbReference type="ChEBI" id="CHEBI:29950"/>
        <dbReference type="ChEBI" id="CHEBI:50058"/>
        <dbReference type="ChEBI" id="CHEBI:57540"/>
        <dbReference type="ChEBI" id="CHEBI:57945"/>
        <dbReference type="EC" id="1.8.1.8"/>
    </reaction>
</comment>
<accession>A0A6A6KGK9</accession>
<dbReference type="GO" id="GO:0047134">
    <property type="term" value="F:protein-disulfide reductase [NAD(P)H] activity"/>
    <property type="evidence" value="ECO:0007669"/>
    <property type="project" value="UniProtKB-EC"/>
</dbReference>
<keyword evidence="10" id="KW-1185">Reference proteome</keyword>
<evidence type="ECO:0000256" key="7">
    <source>
        <dbReference type="ARBA" id="ARBA00047804"/>
    </source>
</evidence>
<dbReference type="InterPro" id="IPR017937">
    <property type="entry name" value="Thioredoxin_CS"/>
</dbReference>
<dbReference type="AlphaFoldDB" id="A0A6A6KGK9"/>
<evidence type="ECO:0000256" key="1">
    <source>
        <dbReference type="ARBA" id="ARBA00012612"/>
    </source>
</evidence>
<evidence type="ECO:0000256" key="3">
    <source>
        <dbReference type="ARBA" id="ARBA00023002"/>
    </source>
</evidence>
<dbReference type="EC" id="1.8.1.8" evidence="1"/>
<dbReference type="PANTHER" id="PTHR13871">
    <property type="entry name" value="THIOREDOXIN"/>
    <property type="match status" value="1"/>
</dbReference>
<evidence type="ECO:0000256" key="2">
    <source>
        <dbReference type="ARBA" id="ARBA00022737"/>
    </source>
</evidence>
<dbReference type="Pfam" id="PF13905">
    <property type="entry name" value="Thioredoxin_8"/>
    <property type="match status" value="2"/>
</dbReference>
<feature type="domain" description="Thioredoxin" evidence="8">
    <location>
        <begin position="157"/>
        <end position="319"/>
    </location>
</feature>
<dbReference type="SUPFAM" id="SSF57889">
    <property type="entry name" value="Cysteine-rich domain"/>
    <property type="match status" value="1"/>
</dbReference>
<keyword evidence="3" id="KW-0560">Oxidoreductase</keyword>
<dbReference type="PROSITE" id="PS00194">
    <property type="entry name" value="THIOREDOXIN_1"/>
    <property type="match status" value="1"/>
</dbReference>
<comment type="catalytic activity">
    <reaction evidence="7">
        <text>[protein]-dithiol + NADP(+) = [protein]-disulfide + NADPH + H(+)</text>
        <dbReference type="Rhea" id="RHEA:18753"/>
        <dbReference type="Rhea" id="RHEA-COMP:10593"/>
        <dbReference type="Rhea" id="RHEA-COMP:10594"/>
        <dbReference type="ChEBI" id="CHEBI:15378"/>
        <dbReference type="ChEBI" id="CHEBI:29950"/>
        <dbReference type="ChEBI" id="CHEBI:50058"/>
        <dbReference type="ChEBI" id="CHEBI:57783"/>
        <dbReference type="ChEBI" id="CHEBI:58349"/>
        <dbReference type="EC" id="1.8.1.8"/>
    </reaction>
</comment>
<dbReference type="InterPro" id="IPR013766">
    <property type="entry name" value="Thioredoxin_domain"/>
</dbReference>
<evidence type="ECO:0000256" key="5">
    <source>
        <dbReference type="ARBA" id="ARBA00025782"/>
    </source>
</evidence>
<dbReference type="Proteomes" id="UP000467840">
    <property type="component" value="Chromosome 3"/>
</dbReference>
<evidence type="ECO:0000256" key="4">
    <source>
        <dbReference type="ARBA" id="ARBA00023027"/>
    </source>
</evidence>
<reference evidence="9 10" key="1">
    <citation type="journal article" date="2020" name="Mol. Plant">
        <title>The Chromosome-Based Rubber Tree Genome Provides New Insights into Spurge Genome Evolution and Rubber Biosynthesis.</title>
        <authorList>
            <person name="Liu J."/>
            <person name="Shi C."/>
            <person name="Shi C.C."/>
            <person name="Li W."/>
            <person name="Zhang Q.J."/>
            <person name="Zhang Y."/>
            <person name="Li K."/>
            <person name="Lu H.F."/>
            <person name="Shi C."/>
            <person name="Zhu S.T."/>
            <person name="Xiao Z.Y."/>
            <person name="Nan H."/>
            <person name="Yue Y."/>
            <person name="Zhu X.G."/>
            <person name="Wu Y."/>
            <person name="Hong X.N."/>
            <person name="Fan G.Y."/>
            <person name="Tong Y."/>
            <person name="Zhang D."/>
            <person name="Mao C.L."/>
            <person name="Liu Y.L."/>
            <person name="Hao S.J."/>
            <person name="Liu W.Q."/>
            <person name="Lv M.Q."/>
            <person name="Zhang H.B."/>
            <person name="Liu Y."/>
            <person name="Hu-Tang G.R."/>
            <person name="Wang J.P."/>
            <person name="Wang J.H."/>
            <person name="Sun Y.H."/>
            <person name="Ni S.B."/>
            <person name="Chen W.B."/>
            <person name="Zhang X.C."/>
            <person name="Jiao Y.N."/>
            <person name="Eichler E.E."/>
            <person name="Li G.H."/>
            <person name="Liu X."/>
            <person name="Gao L.Z."/>
        </authorList>
    </citation>
    <scope>NUCLEOTIDE SEQUENCE [LARGE SCALE GENOMIC DNA]</scope>
    <source>
        <strain evidence="10">cv. GT1</strain>
        <tissue evidence="9">Leaf</tissue>
    </source>
</reference>
<dbReference type="InterPro" id="IPR046349">
    <property type="entry name" value="C1-like_sf"/>
</dbReference>
<evidence type="ECO:0000313" key="10">
    <source>
        <dbReference type="Proteomes" id="UP000467840"/>
    </source>
</evidence>
<gene>
    <name evidence="9" type="ORF">GH714_023423</name>
</gene>
<evidence type="ECO:0000256" key="6">
    <source>
        <dbReference type="ARBA" id="ARBA00047388"/>
    </source>
</evidence>
<evidence type="ECO:0000313" key="9">
    <source>
        <dbReference type="EMBL" id="KAF2286669.1"/>
    </source>
</evidence>
<keyword evidence="2" id="KW-0677">Repeat</keyword>